<gene>
    <name evidence="2" type="ORF">CYMTET_52574</name>
</gene>
<sequence>MWVPSGCYHDPRAAAQMVTHYQTKVLANLFPEAENAASASVRDAGDAAPSCSAEVAELPRQARSEACTSAATEVTRGEVLEVDTVTSMPPFFIGASAADSDSDKEDGNDHGGCEGSKSPETCNTQHRHELLVSTARKRKLRQAVTDMDDVQQMEEELAGSVPSCKKAANEKPASDHDDADDADDSDDEAQTCPSSSSYVSKGLEDPHPFCGCFTTCLVLRRVH</sequence>
<organism evidence="2 3">
    <name type="scientific">Cymbomonas tetramitiformis</name>
    <dbReference type="NCBI Taxonomy" id="36881"/>
    <lineage>
        <taxon>Eukaryota</taxon>
        <taxon>Viridiplantae</taxon>
        <taxon>Chlorophyta</taxon>
        <taxon>Pyramimonadophyceae</taxon>
        <taxon>Pyramimonadales</taxon>
        <taxon>Pyramimonadaceae</taxon>
        <taxon>Cymbomonas</taxon>
    </lineage>
</organism>
<keyword evidence="3" id="KW-1185">Reference proteome</keyword>
<dbReference type="EMBL" id="LGRX02034635">
    <property type="protein sequence ID" value="KAK3237344.1"/>
    <property type="molecule type" value="Genomic_DNA"/>
</dbReference>
<comment type="caution">
    <text evidence="2">The sequence shown here is derived from an EMBL/GenBank/DDBJ whole genome shotgun (WGS) entry which is preliminary data.</text>
</comment>
<feature type="region of interest" description="Disordered" evidence="1">
    <location>
        <begin position="154"/>
        <end position="201"/>
    </location>
</feature>
<feature type="compositionally biased region" description="Acidic residues" evidence="1">
    <location>
        <begin position="177"/>
        <end position="189"/>
    </location>
</feature>
<evidence type="ECO:0000313" key="2">
    <source>
        <dbReference type="EMBL" id="KAK3237344.1"/>
    </source>
</evidence>
<proteinExistence type="predicted"/>
<dbReference type="AlphaFoldDB" id="A0AAE0BJW5"/>
<dbReference type="Proteomes" id="UP001190700">
    <property type="component" value="Unassembled WGS sequence"/>
</dbReference>
<reference evidence="2 3" key="1">
    <citation type="journal article" date="2015" name="Genome Biol. Evol.">
        <title>Comparative Genomics of a Bacterivorous Green Alga Reveals Evolutionary Causalities and Consequences of Phago-Mixotrophic Mode of Nutrition.</title>
        <authorList>
            <person name="Burns J.A."/>
            <person name="Paasch A."/>
            <person name="Narechania A."/>
            <person name="Kim E."/>
        </authorList>
    </citation>
    <scope>NUCLEOTIDE SEQUENCE [LARGE SCALE GENOMIC DNA]</scope>
    <source>
        <strain evidence="2 3">PLY_AMNH</strain>
    </source>
</reference>
<evidence type="ECO:0000313" key="3">
    <source>
        <dbReference type="Proteomes" id="UP001190700"/>
    </source>
</evidence>
<accession>A0AAE0BJW5</accession>
<feature type="region of interest" description="Disordered" evidence="1">
    <location>
        <begin position="93"/>
        <end position="125"/>
    </location>
</feature>
<name>A0AAE0BJW5_9CHLO</name>
<feature type="compositionally biased region" description="Basic and acidic residues" evidence="1">
    <location>
        <begin position="167"/>
        <end position="176"/>
    </location>
</feature>
<protein>
    <submittedName>
        <fullName evidence="2">Uncharacterized protein</fullName>
    </submittedName>
</protein>
<evidence type="ECO:0000256" key="1">
    <source>
        <dbReference type="SAM" id="MobiDB-lite"/>
    </source>
</evidence>